<accession>A0A8B7BNA8</accession>
<dbReference type="PANTHER" id="PTHR11079:SF156">
    <property type="entry name" value="INACTIVE TRNA-SPECIFIC ADENOSINE DEAMINASE-LIKE PROTEIN 3-RELATED"/>
    <property type="match status" value="1"/>
</dbReference>
<dbReference type="PANTHER" id="PTHR11079">
    <property type="entry name" value="CYTOSINE DEAMINASE FAMILY MEMBER"/>
    <property type="match status" value="1"/>
</dbReference>
<dbReference type="AlphaFoldDB" id="A0A8B7BNA8"/>
<proteinExistence type="inferred from homology"/>
<dbReference type="InterPro" id="IPR002125">
    <property type="entry name" value="CMP_dCMP_dom"/>
</dbReference>
<protein>
    <submittedName>
        <fullName evidence="5">tRNA-specific adenosine deaminase TAD3 isoform X1</fullName>
    </submittedName>
</protein>
<sequence length="435" mass="48871">MQWEILHIPAKPTSSFEQSTVDVLASNIEPKLANSLVRQLNQVCPLENLRHVKRVRRRSVEGKIELSVILCLSSENENHMEDIPNDVLQLINAHQLSPFNAKVARYAAASKEEWEEQCKLWPTSYHPSTNSADGVTGFNEEESQYVFKCMKVAFDLAKTHYHGDKVVNAAVIVDPSCRHIIASACDQTCPRSTLTNETGSKLVSCIEREANTTSTQSDADGLASSKERLFPNFSPDKCSDLYFGVSCLNPWGWAEQRPHHQHSEHQCGNNYPWHPLRHAALIAIEKAAERDRQLFPSIGSSKNLSILDHDLKFASDSSLAKRQKTQVLKNEHSLVNKDGTNSLSSETTRPYLCTGFDIYLVWEPCAMCAMALVHQRIQRIFYALPNPNAGALGSVYRLQGEKSLNHHYSVFRILIPEKALYQVESNGSDDCPLQN</sequence>
<evidence type="ECO:0000256" key="2">
    <source>
        <dbReference type="ARBA" id="ARBA00038160"/>
    </source>
</evidence>
<gene>
    <name evidence="5" type="primary">LOC103701681</name>
</gene>
<dbReference type="GO" id="GO:0005634">
    <property type="term" value="C:nucleus"/>
    <property type="evidence" value="ECO:0007669"/>
    <property type="project" value="TreeGrafter"/>
</dbReference>
<feature type="domain" description="CMP/dCMP-type deaminase" evidence="3">
    <location>
        <begin position="271"/>
        <end position="395"/>
    </location>
</feature>
<dbReference type="KEGG" id="pda:103701681"/>
<dbReference type="OrthoDB" id="3180714at2759"/>
<comment type="similarity">
    <text evidence="2">Belongs to the cytidine and deoxycytidylate deaminase family. ADAT3 subfamily.</text>
</comment>
<dbReference type="InterPro" id="IPR016193">
    <property type="entry name" value="Cytidine_deaminase-like"/>
</dbReference>
<name>A0A8B7BNA8_PHODC</name>
<organism evidence="4 5">
    <name type="scientific">Phoenix dactylifera</name>
    <name type="common">Date palm</name>
    <dbReference type="NCBI Taxonomy" id="42345"/>
    <lineage>
        <taxon>Eukaryota</taxon>
        <taxon>Viridiplantae</taxon>
        <taxon>Streptophyta</taxon>
        <taxon>Embryophyta</taxon>
        <taxon>Tracheophyta</taxon>
        <taxon>Spermatophyta</taxon>
        <taxon>Magnoliopsida</taxon>
        <taxon>Liliopsida</taxon>
        <taxon>Arecaceae</taxon>
        <taxon>Coryphoideae</taxon>
        <taxon>Phoeniceae</taxon>
        <taxon>Phoenix</taxon>
    </lineage>
</organism>
<dbReference type="GO" id="GO:0005737">
    <property type="term" value="C:cytoplasm"/>
    <property type="evidence" value="ECO:0007669"/>
    <property type="project" value="TreeGrafter"/>
</dbReference>
<reference evidence="4" key="1">
    <citation type="journal article" date="2019" name="Nat. Commun.">
        <title>Genome-wide association mapping of date palm fruit traits.</title>
        <authorList>
            <person name="Hazzouri K.M."/>
            <person name="Gros-Balthazard M."/>
            <person name="Flowers J.M."/>
            <person name="Copetti D."/>
            <person name="Lemansour A."/>
            <person name="Lebrun M."/>
            <person name="Masmoudi K."/>
            <person name="Ferrand S."/>
            <person name="Dhar M.I."/>
            <person name="Fresquez Z.A."/>
            <person name="Rosas U."/>
            <person name="Zhang J."/>
            <person name="Talag J."/>
            <person name="Lee S."/>
            <person name="Kudrna D."/>
            <person name="Powell R.F."/>
            <person name="Leitch I.J."/>
            <person name="Krueger R.R."/>
            <person name="Wing R.A."/>
            <person name="Amiri K.M.A."/>
            <person name="Purugganan M.D."/>
        </authorList>
    </citation>
    <scope>NUCLEOTIDE SEQUENCE [LARGE SCALE GENOMIC DNA]</scope>
    <source>
        <strain evidence="4">cv. Khalas</strain>
    </source>
</reference>
<keyword evidence="4" id="KW-1185">Reference proteome</keyword>
<dbReference type="GO" id="GO:0046872">
    <property type="term" value="F:metal ion binding"/>
    <property type="evidence" value="ECO:0007669"/>
    <property type="project" value="UniProtKB-KW"/>
</dbReference>
<dbReference type="GO" id="GO:0052717">
    <property type="term" value="F:tRNA-specific adenosine-34 deaminase activity"/>
    <property type="evidence" value="ECO:0007669"/>
    <property type="project" value="UniProtKB-EC"/>
</dbReference>
<dbReference type="PROSITE" id="PS51747">
    <property type="entry name" value="CYT_DCMP_DEAMINASES_2"/>
    <property type="match status" value="1"/>
</dbReference>
<evidence type="ECO:0000313" key="4">
    <source>
        <dbReference type="Proteomes" id="UP000228380"/>
    </source>
</evidence>
<dbReference type="Pfam" id="PF00383">
    <property type="entry name" value="dCMP_cyt_deam_1"/>
    <property type="match status" value="1"/>
</dbReference>
<evidence type="ECO:0000313" key="5">
    <source>
        <dbReference type="RefSeq" id="XP_008782060.1"/>
    </source>
</evidence>
<evidence type="ECO:0000259" key="3">
    <source>
        <dbReference type="PROSITE" id="PS51747"/>
    </source>
</evidence>
<evidence type="ECO:0000256" key="1">
    <source>
        <dbReference type="ARBA" id="ARBA00022694"/>
    </source>
</evidence>
<dbReference type="RefSeq" id="XP_008782060.1">
    <property type="nucleotide sequence ID" value="XM_008783838.4"/>
</dbReference>
<dbReference type="GeneID" id="103701681"/>
<dbReference type="SUPFAM" id="SSF53927">
    <property type="entry name" value="Cytidine deaminase-like"/>
    <property type="match status" value="1"/>
</dbReference>
<dbReference type="Proteomes" id="UP000228380">
    <property type="component" value="Chromosome 1"/>
</dbReference>
<reference evidence="5" key="2">
    <citation type="submission" date="2025-08" db="UniProtKB">
        <authorList>
            <consortium name="RefSeq"/>
        </authorList>
    </citation>
    <scope>IDENTIFICATION</scope>
    <source>
        <tissue evidence="5">Young leaves</tissue>
    </source>
</reference>
<dbReference type="Gene3D" id="3.40.140.10">
    <property type="entry name" value="Cytidine Deaminase, domain 2"/>
    <property type="match status" value="1"/>
</dbReference>
<keyword evidence="1" id="KW-0819">tRNA processing</keyword>
<dbReference type="GO" id="GO:0002100">
    <property type="term" value="P:tRNA wobble adenosine to inosine editing"/>
    <property type="evidence" value="ECO:0007669"/>
    <property type="project" value="InterPro"/>
</dbReference>